<dbReference type="GO" id="GO:0006364">
    <property type="term" value="P:rRNA processing"/>
    <property type="evidence" value="ECO:0007669"/>
    <property type="project" value="UniProtKB-KW"/>
</dbReference>
<keyword evidence="5" id="KW-0694">RNA-binding</keyword>
<dbReference type="Pfam" id="PF04410">
    <property type="entry name" value="Gar1"/>
    <property type="match status" value="1"/>
</dbReference>
<keyword evidence="4" id="KW-0597">Phosphoprotein</keyword>
<dbReference type="Gene3D" id="2.40.10.230">
    <property type="entry name" value="Probable tRNA pseudouridine synthase domain"/>
    <property type="match status" value="1"/>
</dbReference>
<feature type="compositionally biased region" description="Acidic residues" evidence="7">
    <location>
        <begin position="317"/>
        <end position="326"/>
    </location>
</feature>
<dbReference type="InterPro" id="IPR040309">
    <property type="entry name" value="Naf1"/>
</dbReference>
<evidence type="ECO:0000256" key="1">
    <source>
        <dbReference type="ARBA" id="ARBA00004123"/>
    </source>
</evidence>
<dbReference type="AlphaFoldDB" id="A0A165E559"/>
<gene>
    <name evidence="8" type="ORF">CALCODRAFT_510950</name>
</gene>
<keyword evidence="3" id="KW-0698">rRNA processing</keyword>
<dbReference type="EMBL" id="KV424021">
    <property type="protein sequence ID" value="KZT54117.1"/>
    <property type="molecule type" value="Genomic_DNA"/>
</dbReference>
<feature type="compositionally biased region" description="Basic and acidic residues" evidence="7">
    <location>
        <begin position="590"/>
        <end position="601"/>
    </location>
</feature>
<evidence type="ECO:0000256" key="6">
    <source>
        <dbReference type="ARBA" id="ARBA00023242"/>
    </source>
</evidence>
<proteinExistence type="predicted"/>
<evidence type="ECO:0000313" key="9">
    <source>
        <dbReference type="Proteomes" id="UP000076842"/>
    </source>
</evidence>
<sequence>MGTTAPPAPLDVPQDLAMLMEMVQADVPVAPPVPIVLPIRLPIKVLGTPEPVSVQVEPEPVTIKSEPVTEKLEPAEEGEVSDHEVVNTWGAPAEVHVVEAAAEVVEPSPPEVKSDAASEEVSAEDGEDSNEDSESEDDDDEEESDESSDSEEEVIQPARGKAPPTAEADEVDDEGGGPTGLAAFASKNEIVTPDVNVPDFDEISPDDKIENIGEIMNIVDSVVVVKGRTNAQYQVIDTGSLLVFEDRKVFETFGAVTQPLYSVRFPSASSIDKERVAIARAVFHVPDRSNYVFTRHLLLLKGSDASNIHDEEVSDGDIEFSDDEKEMEYKRQKKLKRRRGDNFPPDRNQPPEDQVPDIGLDYGDSTSMDVDPRAARGPPVRYDDDDFGMGDEVAGVGAGGHPLGTEGIPDGDEGEEEGVHRLVPERASYPPRDEYTPAPSGRALSPTSEAIARVTGQYDDRPGPSQPRYQESYTQSAPQQDTYDPRAPSMAPPISPNQPYPGPAQPYQAPSQPYQATAQPYPAMQFPMGGYINPRFAFAPGVFPAMNPAYMYAMQQHAAMGQQRVYTWSGQQQQQPPPQQQAGYPPQDGRGYEDGGGENHY</sequence>
<dbReference type="OrthoDB" id="21550at2759"/>
<dbReference type="GO" id="GO:0000493">
    <property type="term" value="P:box H/ACA snoRNP assembly"/>
    <property type="evidence" value="ECO:0007669"/>
    <property type="project" value="InterPro"/>
</dbReference>
<keyword evidence="6" id="KW-0539">Nucleus</keyword>
<accession>A0A165E559</accession>
<feature type="compositionally biased region" description="Acidic residues" evidence="7">
    <location>
        <begin position="117"/>
        <end position="154"/>
    </location>
</feature>
<dbReference type="GO" id="GO:0005732">
    <property type="term" value="C:sno(s)RNA-containing ribonucleoprotein complex"/>
    <property type="evidence" value="ECO:0007669"/>
    <property type="project" value="InterPro"/>
</dbReference>
<dbReference type="InParanoid" id="A0A165E559"/>
<dbReference type="PANTHER" id="PTHR31633">
    <property type="entry name" value="H/ACA RIBONUCLEOPROTEIN COMPLEX NON-CORE SUBUNIT NAF1"/>
    <property type="match status" value="1"/>
</dbReference>
<keyword evidence="9" id="KW-1185">Reference proteome</keyword>
<comment type="subcellular location">
    <subcellularLocation>
        <location evidence="1">Nucleus</location>
    </subcellularLocation>
</comment>
<evidence type="ECO:0000256" key="2">
    <source>
        <dbReference type="ARBA" id="ARBA00022517"/>
    </source>
</evidence>
<feature type="region of interest" description="Disordered" evidence="7">
    <location>
        <begin position="104"/>
        <end position="182"/>
    </location>
</feature>
<dbReference type="STRING" id="1353952.A0A165E559"/>
<feature type="region of interest" description="Disordered" evidence="7">
    <location>
        <begin position="561"/>
        <end position="601"/>
    </location>
</feature>
<dbReference type="GO" id="GO:0003723">
    <property type="term" value="F:RNA binding"/>
    <property type="evidence" value="ECO:0007669"/>
    <property type="project" value="UniProtKB-KW"/>
</dbReference>
<evidence type="ECO:0000256" key="4">
    <source>
        <dbReference type="ARBA" id="ARBA00022553"/>
    </source>
</evidence>
<dbReference type="GO" id="GO:0001522">
    <property type="term" value="P:pseudouridine synthesis"/>
    <property type="evidence" value="ECO:0007669"/>
    <property type="project" value="InterPro"/>
</dbReference>
<dbReference type="InterPro" id="IPR007504">
    <property type="entry name" value="H/ACA_rnp_Gar1/Naf1"/>
</dbReference>
<dbReference type="GO" id="GO:0005634">
    <property type="term" value="C:nucleus"/>
    <property type="evidence" value="ECO:0007669"/>
    <property type="project" value="UniProtKB-SubCell"/>
</dbReference>
<evidence type="ECO:0000313" key="8">
    <source>
        <dbReference type="EMBL" id="KZT54117.1"/>
    </source>
</evidence>
<organism evidence="8 9">
    <name type="scientific">Calocera cornea HHB12733</name>
    <dbReference type="NCBI Taxonomy" id="1353952"/>
    <lineage>
        <taxon>Eukaryota</taxon>
        <taxon>Fungi</taxon>
        <taxon>Dikarya</taxon>
        <taxon>Basidiomycota</taxon>
        <taxon>Agaricomycotina</taxon>
        <taxon>Dacrymycetes</taxon>
        <taxon>Dacrymycetales</taxon>
        <taxon>Dacrymycetaceae</taxon>
        <taxon>Calocera</taxon>
    </lineage>
</organism>
<evidence type="ECO:0000256" key="5">
    <source>
        <dbReference type="ARBA" id="ARBA00022884"/>
    </source>
</evidence>
<feature type="compositionally biased region" description="Low complexity" evidence="7">
    <location>
        <begin position="505"/>
        <end position="514"/>
    </location>
</feature>
<protein>
    <submittedName>
        <fullName evidence="8">NAF1-domain-containing protein</fullName>
    </submittedName>
</protein>
<evidence type="ECO:0000256" key="7">
    <source>
        <dbReference type="SAM" id="MobiDB-lite"/>
    </source>
</evidence>
<dbReference type="Proteomes" id="UP000076842">
    <property type="component" value="Unassembled WGS sequence"/>
</dbReference>
<keyword evidence="2" id="KW-0690">Ribosome biogenesis</keyword>
<evidence type="ECO:0000256" key="3">
    <source>
        <dbReference type="ARBA" id="ARBA00022552"/>
    </source>
</evidence>
<dbReference type="InterPro" id="IPR038664">
    <property type="entry name" value="Gar1/Naf1_Cbf5-bd_sf"/>
</dbReference>
<feature type="compositionally biased region" description="Polar residues" evidence="7">
    <location>
        <begin position="467"/>
        <end position="482"/>
    </location>
</feature>
<name>A0A165E559_9BASI</name>
<dbReference type="PANTHER" id="PTHR31633:SF1">
    <property type="entry name" value="H_ACA RIBONUCLEOPROTEIN COMPLEX NON-CORE SUBUNIT NAF1"/>
    <property type="match status" value="1"/>
</dbReference>
<reference evidence="8 9" key="1">
    <citation type="journal article" date="2016" name="Mol. Biol. Evol.">
        <title>Comparative Genomics of Early-Diverging Mushroom-Forming Fungi Provides Insights into the Origins of Lignocellulose Decay Capabilities.</title>
        <authorList>
            <person name="Nagy L.G."/>
            <person name="Riley R."/>
            <person name="Tritt A."/>
            <person name="Adam C."/>
            <person name="Daum C."/>
            <person name="Floudas D."/>
            <person name="Sun H."/>
            <person name="Yadav J.S."/>
            <person name="Pangilinan J."/>
            <person name="Larsson K.H."/>
            <person name="Matsuura K."/>
            <person name="Barry K."/>
            <person name="Labutti K."/>
            <person name="Kuo R."/>
            <person name="Ohm R.A."/>
            <person name="Bhattacharya S.S."/>
            <person name="Shirouzu T."/>
            <person name="Yoshinaga Y."/>
            <person name="Martin F.M."/>
            <person name="Grigoriev I.V."/>
            <person name="Hibbett D.S."/>
        </authorList>
    </citation>
    <scope>NUCLEOTIDE SEQUENCE [LARGE SCALE GENOMIC DNA]</scope>
    <source>
        <strain evidence="8 9">HHB12733</strain>
    </source>
</reference>
<feature type="region of interest" description="Disordered" evidence="7">
    <location>
        <begin position="317"/>
        <end position="514"/>
    </location>
</feature>
<feature type="compositionally biased region" description="Pro residues" evidence="7">
    <location>
        <begin position="490"/>
        <end position="504"/>
    </location>
</feature>